<name>A0A9J6HCX3_HAELO</name>
<evidence type="ECO:0000313" key="2">
    <source>
        <dbReference type="Proteomes" id="UP000821853"/>
    </source>
</evidence>
<organism evidence="1 2">
    <name type="scientific">Haemaphysalis longicornis</name>
    <name type="common">Bush tick</name>
    <dbReference type="NCBI Taxonomy" id="44386"/>
    <lineage>
        <taxon>Eukaryota</taxon>
        <taxon>Metazoa</taxon>
        <taxon>Ecdysozoa</taxon>
        <taxon>Arthropoda</taxon>
        <taxon>Chelicerata</taxon>
        <taxon>Arachnida</taxon>
        <taxon>Acari</taxon>
        <taxon>Parasitiformes</taxon>
        <taxon>Ixodida</taxon>
        <taxon>Ixodoidea</taxon>
        <taxon>Ixodidae</taxon>
        <taxon>Haemaphysalinae</taxon>
        <taxon>Haemaphysalis</taxon>
    </lineage>
</organism>
<sequence>MKELEFRMSAEHSAPSLRESASLRNQDLLQPFTVGEDIAGFLVDFECACEKAGGRAVLTRCAWAPVLHSPIFGQIRHPVDYLAPRDSSLHAASNKPTLKSVSGPRRILRRLKILKRGLS</sequence>
<accession>A0A9J6HCX3</accession>
<dbReference type="VEuPathDB" id="VectorBase:HLOH_063916"/>
<reference evidence="1 2" key="1">
    <citation type="journal article" date="2020" name="Cell">
        <title>Large-Scale Comparative Analyses of Tick Genomes Elucidate Their Genetic Diversity and Vector Capacities.</title>
        <authorList>
            <consortium name="Tick Genome and Microbiome Consortium (TIGMIC)"/>
            <person name="Jia N."/>
            <person name="Wang J."/>
            <person name="Shi W."/>
            <person name="Du L."/>
            <person name="Sun Y."/>
            <person name="Zhan W."/>
            <person name="Jiang J.F."/>
            <person name="Wang Q."/>
            <person name="Zhang B."/>
            <person name="Ji P."/>
            <person name="Bell-Sakyi L."/>
            <person name="Cui X.M."/>
            <person name="Yuan T.T."/>
            <person name="Jiang B.G."/>
            <person name="Yang W.F."/>
            <person name="Lam T.T."/>
            <person name="Chang Q.C."/>
            <person name="Ding S.J."/>
            <person name="Wang X.J."/>
            <person name="Zhu J.G."/>
            <person name="Ruan X.D."/>
            <person name="Zhao L."/>
            <person name="Wei J.T."/>
            <person name="Ye R.Z."/>
            <person name="Que T.C."/>
            <person name="Du C.H."/>
            <person name="Zhou Y.H."/>
            <person name="Cheng J.X."/>
            <person name="Dai P.F."/>
            <person name="Guo W.B."/>
            <person name="Han X.H."/>
            <person name="Huang E.J."/>
            <person name="Li L.F."/>
            <person name="Wei W."/>
            <person name="Gao Y.C."/>
            <person name="Liu J.Z."/>
            <person name="Shao H.Z."/>
            <person name="Wang X."/>
            <person name="Wang C.C."/>
            <person name="Yang T.C."/>
            <person name="Huo Q.B."/>
            <person name="Li W."/>
            <person name="Chen H.Y."/>
            <person name="Chen S.E."/>
            <person name="Zhou L.G."/>
            <person name="Ni X.B."/>
            <person name="Tian J.H."/>
            <person name="Sheng Y."/>
            <person name="Liu T."/>
            <person name="Pan Y.S."/>
            <person name="Xia L.Y."/>
            <person name="Li J."/>
            <person name="Zhao F."/>
            <person name="Cao W.C."/>
        </authorList>
    </citation>
    <scope>NUCLEOTIDE SEQUENCE [LARGE SCALE GENOMIC DNA]</scope>
    <source>
        <strain evidence="1">HaeL-2018</strain>
    </source>
</reference>
<gene>
    <name evidence="1" type="ORF">HPB48_026680</name>
</gene>
<protein>
    <submittedName>
        <fullName evidence="1">Uncharacterized protein</fullName>
    </submittedName>
</protein>
<dbReference type="Proteomes" id="UP000821853">
    <property type="component" value="Unassembled WGS sequence"/>
</dbReference>
<dbReference type="AlphaFoldDB" id="A0A9J6HCX3"/>
<dbReference type="EMBL" id="JABSTR010002906">
    <property type="protein sequence ID" value="KAH9384669.1"/>
    <property type="molecule type" value="Genomic_DNA"/>
</dbReference>
<proteinExistence type="predicted"/>
<keyword evidence="2" id="KW-1185">Reference proteome</keyword>
<comment type="caution">
    <text evidence="1">The sequence shown here is derived from an EMBL/GenBank/DDBJ whole genome shotgun (WGS) entry which is preliminary data.</text>
</comment>
<evidence type="ECO:0000313" key="1">
    <source>
        <dbReference type="EMBL" id="KAH9384669.1"/>
    </source>
</evidence>